<dbReference type="InterPro" id="IPR043968">
    <property type="entry name" value="SGNH"/>
</dbReference>
<feature type="domain" description="SGNH" evidence="3">
    <location>
        <begin position="410"/>
        <end position="629"/>
    </location>
</feature>
<dbReference type="PANTHER" id="PTHR23028">
    <property type="entry name" value="ACETYLTRANSFERASE"/>
    <property type="match status" value="1"/>
</dbReference>
<name>A0A940X4E0_9GAMM</name>
<comment type="caution">
    <text evidence="4">The sequence shown here is derived from an EMBL/GenBank/DDBJ whole genome shotgun (WGS) entry which is preliminary data.</text>
</comment>
<dbReference type="EMBL" id="JAGKTC010000002">
    <property type="protein sequence ID" value="MBP3984424.1"/>
    <property type="molecule type" value="Genomic_DNA"/>
</dbReference>
<keyword evidence="1" id="KW-1133">Transmembrane helix</keyword>
<reference evidence="4" key="2">
    <citation type="submission" date="2021-03" db="EMBL/GenBank/DDBJ databases">
        <authorList>
            <person name="Cao W."/>
        </authorList>
    </citation>
    <scope>NUCLEOTIDE SEQUENCE</scope>
    <source>
        <strain evidence="4">110414</strain>
    </source>
</reference>
<evidence type="ECO:0000256" key="1">
    <source>
        <dbReference type="SAM" id="Phobius"/>
    </source>
</evidence>
<dbReference type="GO" id="GO:0009103">
    <property type="term" value="P:lipopolysaccharide biosynthetic process"/>
    <property type="evidence" value="ECO:0007669"/>
    <property type="project" value="TreeGrafter"/>
</dbReference>
<evidence type="ECO:0000259" key="3">
    <source>
        <dbReference type="Pfam" id="PF19040"/>
    </source>
</evidence>
<feature type="transmembrane region" description="Helical" evidence="1">
    <location>
        <begin position="187"/>
        <end position="210"/>
    </location>
</feature>
<dbReference type="Proteomes" id="UP000673447">
    <property type="component" value="Unassembled WGS sequence"/>
</dbReference>
<proteinExistence type="predicted"/>
<evidence type="ECO:0000259" key="2">
    <source>
        <dbReference type="Pfam" id="PF01757"/>
    </source>
</evidence>
<feature type="transmembrane region" description="Helical" evidence="1">
    <location>
        <begin position="12"/>
        <end position="29"/>
    </location>
</feature>
<evidence type="ECO:0000313" key="4">
    <source>
        <dbReference type="EMBL" id="MBP3984424.1"/>
    </source>
</evidence>
<gene>
    <name evidence="4" type="ORF">J5837_08270</name>
</gene>
<feature type="transmembrane region" description="Helical" evidence="1">
    <location>
        <begin position="274"/>
        <end position="293"/>
    </location>
</feature>
<dbReference type="Pfam" id="PF19040">
    <property type="entry name" value="SGNH"/>
    <property type="match status" value="1"/>
</dbReference>
<dbReference type="GO" id="GO:0016747">
    <property type="term" value="F:acyltransferase activity, transferring groups other than amino-acyl groups"/>
    <property type="evidence" value="ECO:0007669"/>
    <property type="project" value="InterPro"/>
</dbReference>
<dbReference type="InterPro" id="IPR002656">
    <property type="entry name" value="Acyl_transf_3_dom"/>
</dbReference>
<protein>
    <submittedName>
        <fullName evidence="4">Acyltransferase</fullName>
    </submittedName>
</protein>
<organism evidence="4 5">
    <name type="scientific">Pseudoxanthomonas helianthi</name>
    <dbReference type="NCBI Taxonomy" id="1453541"/>
    <lineage>
        <taxon>Bacteria</taxon>
        <taxon>Pseudomonadati</taxon>
        <taxon>Pseudomonadota</taxon>
        <taxon>Gammaproteobacteria</taxon>
        <taxon>Lysobacterales</taxon>
        <taxon>Lysobacteraceae</taxon>
        <taxon>Pseudoxanthomonas</taxon>
    </lineage>
</organism>
<dbReference type="Pfam" id="PF01757">
    <property type="entry name" value="Acyl_transf_3"/>
    <property type="match status" value="1"/>
</dbReference>
<feature type="transmembrane region" description="Helical" evidence="1">
    <location>
        <begin position="346"/>
        <end position="366"/>
    </location>
</feature>
<keyword evidence="4" id="KW-0012">Acyltransferase</keyword>
<dbReference type="PANTHER" id="PTHR23028:SF53">
    <property type="entry name" value="ACYL_TRANSF_3 DOMAIN-CONTAINING PROTEIN"/>
    <property type="match status" value="1"/>
</dbReference>
<dbReference type="GO" id="GO:0016020">
    <property type="term" value="C:membrane"/>
    <property type="evidence" value="ECO:0007669"/>
    <property type="project" value="TreeGrafter"/>
</dbReference>
<evidence type="ECO:0000313" key="5">
    <source>
        <dbReference type="Proteomes" id="UP000673447"/>
    </source>
</evidence>
<feature type="transmembrane region" description="Helical" evidence="1">
    <location>
        <begin position="161"/>
        <end position="181"/>
    </location>
</feature>
<feature type="domain" description="Acyltransferase 3" evidence="2">
    <location>
        <begin position="7"/>
        <end position="328"/>
    </location>
</feature>
<feature type="transmembrane region" description="Helical" evidence="1">
    <location>
        <begin position="222"/>
        <end position="239"/>
    </location>
</feature>
<keyword evidence="5" id="KW-1185">Reference proteome</keyword>
<feature type="transmembrane region" description="Helical" evidence="1">
    <location>
        <begin position="35"/>
        <end position="52"/>
    </location>
</feature>
<feature type="transmembrane region" description="Helical" evidence="1">
    <location>
        <begin position="245"/>
        <end position="262"/>
    </location>
</feature>
<keyword evidence="4" id="KW-0808">Transferase</keyword>
<sequence length="654" mass="72710">MKYRAHIDGLRAVAVLPVILFHAGFSFFSGGYVGVDVFFVISGYLITTLLLGDLESGRFSIINFYERRARRILPALFVVLLVCLPFAWMWLDEEELKDFSQSLVAVSFFSSNILFWIKTDYFAANAELWPLLHTWSLGVEEQYYLAIPLIMWLAWRYARRMIVPVFTVMVVASFAAAVVLVDRYPAATFYLLHTRAWELLAGGILAVLTFKSKIDLAPSTHQALSLAGLGMVMASIFFFTEKTPFPSAYTLLPVLGSVLIIMSAQPGTLAHRLLSNKMLVGIGLISYSAYLWHQPIFAFARHRLIRPPTQLEYAGLAALSLALAYLSWRFVENPFRDKSRVDRKRIFALSFVGIAGFALLGLYGHMRGGFPQRLQKIEHAREFKLAAINNGWCFYSVDTIGSLRIGPEGTKCWLGDTSGEPTASGVLFGDSFAGQYEPFWGVVGSHARLRLNAITTNWCYPGFSDGFTGPTGSPAYRQCLYNRKYVKDHLDTYDFVVLAGHWTQIAEQGHLQDVIDALNEIAATGKPVIVMPSPKLYDLSPLSAYKKSIMFDRPFSMSTIGSHRDDAARKANETMRSAAAKWPNAVYIDRSDLFTVDGRMSGLDAGGIPFSLDSGHISIHGAKASADGFLRTAKYREIVELAQPPGPDGSPVRN</sequence>
<accession>A0A940X4E0</accession>
<dbReference type="InterPro" id="IPR050879">
    <property type="entry name" value="Acyltransferase_3"/>
</dbReference>
<dbReference type="RefSeq" id="WP_210536306.1">
    <property type="nucleotide sequence ID" value="NZ_JAGKTC010000002.1"/>
</dbReference>
<keyword evidence="1" id="KW-0812">Transmembrane</keyword>
<dbReference type="AlphaFoldDB" id="A0A940X4E0"/>
<reference evidence="4" key="1">
    <citation type="journal article" date="2016" name="Int. J. Syst. Evol. Microbiol.">
        <title>Pseudoxanthomonas helianthi sp. nov., isolated from roots of Jerusalem artichoke (Helianthus tuberosus).</title>
        <authorList>
            <person name="Kittiwongwattana C."/>
            <person name="Thawai C."/>
        </authorList>
    </citation>
    <scope>NUCLEOTIDE SEQUENCE</scope>
    <source>
        <strain evidence="4">110414</strain>
    </source>
</reference>
<feature type="transmembrane region" description="Helical" evidence="1">
    <location>
        <begin position="72"/>
        <end position="91"/>
    </location>
</feature>
<keyword evidence="1" id="KW-0472">Membrane</keyword>